<dbReference type="InterPro" id="IPR016167">
    <property type="entry name" value="FAD-bd_PCMH_sub1"/>
</dbReference>
<feature type="active site" description="Proton donor" evidence="19">
    <location>
        <position position="264"/>
    </location>
</feature>
<dbReference type="InterPro" id="IPR036635">
    <property type="entry name" value="MurB_C_sf"/>
</dbReference>
<dbReference type="InterPro" id="IPR006094">
    <property type="entry name" value="Oxid_FAD_bind_N"/>
</dbReference>
<name>A0A7W8IIX3_9BACT</name>
<dbReference type="GO" id="GO:0009252">
    <property type="term" value="P:peptidoglycan biosynthetic process"/>
    <property type="evidence" value="ECO:0007669"/>
    <property type="project" value="UniProtKB-UniRule"/>
</dbReference>
<evidence type="ECO:0000256" key="17">
    <source>
        <dbReference type="ARBA" id="ARBA00031026"/>
    </source>
</evidence>
<keyword evidence="13 19" id="KW-0573">Peptidoglycan synthesis</keyword>
<evidence type="ECO:0000256" key="8">
    <source>
        <dbReference type="ARBA" id="ARBA00022618"/>
    </source>
</evidence>
<keyword evidence="14 19" id="KW-0560">Oxidoreductase</keyword>
<dbReference type="GO" id="GO:0071949">
    <property type="term" value="F:FAD binding"/>
    <property type="evidence" value="ECO:0007669"/>
    <property type="project" value="InterPro"/>
</dbReference>
<dbReference type="Pfam" id="PF02873">
    <property type="entry name" value="MurB_C"/>
    <property type="match status" value="1"/>
</dbReference>
<evidence type="ECO:0000256" key="9">
    <source>
        <dbReference type="ARBA" id="ARBA00022630"/>
    </source>
</evidence>
<dbReference type="UniPathway" id="UPA00219"/>
<dbReference type="InterPro" id="IPR016169">
    <property type="entry name" value="FAD-bd_PCMH_sub2"/>
</dbReference>
<dbReference type="InterPro" id="IPR036318">
    <property type="entry name" value="FAD-bd_PCMH-like_sf"/>
</dbReference>
<evidence type="ECO:0000256" key="10">
    <source>
        <dbReference type="ARBA" id="ARBA00022827"/>
    </source>
</evidence>
<dbReference type="SUPFAM" id="SSF56194">
    <property type="entry name" value="Uridine diphospho-N-Acetylenolpyruvylglucosamine reductase, MurB, C-terminal domain"/>
    <property type="match status" value="1"/>
</dbReference>
<dbReference type="EC" id="1.3.1.98" evidence="5 19"/>
<evidence type="ECO:0000256" key="1">
    <source>
        <dbReference type="ARBA" id="ARBA00001974"/>
    </source>
</evidence>
<comment type="similarity">
    <text evidence="19">Belongs to the MurB family.</text>
</comment>
<comment type="pathway">
    <text evidence="4 19">Cell wall biogenesis; peptidoglycan biosynthesis.</text>
</comment>
<organism evidence="21 22">
    <name type="scientific">Tunturiibacter empetritectus</name>
    <dbReference type="NCBI Taxonomy" id="3069691"/>
    <lineage>
        <taxon>Bacteria</taxon>
        <taxon>Pseudomonadati</taxon>
        <taxon>Acidobacteriota</taxon>
        <taxon>Terriglobia</taxon>
        <taxon>Terriglobales</taxon>
        <taxon>Acidobacteriaceae</taxon>
        <taxon>Tunturiibacter</taxon>
    </lineage>
</organism>
<dbReference type="AlphaFoldDB" id="A0A7W8IIX3"/>
<keyword evidence="22" id="KW-1185">Reference proteome</keyword>
<protein>
    <recommendedName>
        <fullName evidence="6 19">UDP-N-acetylenolpyruvoylglucosamine reductase</fullName>
        <ecNumber evidence="5 19">1.3.1.98</ecNumber>
    </recommendedName>
    <alternativeName>
        <fullName evidence="17 19">UDP-N-acetylmuramate dehydrogenase</fullName>
    </alternativeName>
</protein>
<keyword evidence="7 19" id="KW-0963">Cytoplasm</keyword>
<keyword evidence="15 19" id="KW-0131">Cell cycle</keyword>
<dbReference type="GO" id="GO:0071555">
    <property type="term" value="P:cell wall organization"/>
    <property type="evidence" value="ECO:0007669"/>
    <property type="project" value="UniProtKB-KW"/>
</dbReference>
<dbReference type="SUPFAM" id="SSF56176">
    <property type="entry name" value="FAD-binding/transporter-associated domain-like"/>
    <property type="match status" value="1"/>
</dbReference>
<keyword evidence="16 19" id="KW-0961">Cell wall biogenesis/degradation</keyword>
<evidence type="ECO:0000256" key="13">
    <source>
        <dbReference type="ARBA" id="ARBA00022984"/>
    </source>
</evidence>
<dbReference type="GO" id="GO:0051301">
    <property type="term" value="P:cell division"/>
    <property type="evidence" value="ECO:0007669"/>
    <property type="project" value="UniProtKB-KW"/>
</dbReference>
<evidence type="ECO:0000256" key="6">
    <source>
        <dbReference type="ARBA" id="ARBA00015188"/>
    </source>
</evidence>
<keyword evidence="9 19" id="KW-0285">Flavoprotein</keyword>
<dbReference type="GO" id="GO:0008762">
    <property type="term" value="F:UDP-N-acetylmuramate dehydrogenase activity"/>
    <property type="evidence" value="ECO:0007669"/>
    <property type="project" value="UniProtKB-UniRule"/>
</dbReference>
<evidence type="ECO:0000259" key="20">
    <source>
        <dbReference type="PROSITE" id="PS51387"/>
    </source>
</evidence>
<dbReference type="PANTHER" id="PTHR21071:SF4">
    <property type="entry name" value="UDP-N-ACETYLENOLPYRUVOYLGLUCOSAMINE REDUCTASE"/>
    <property type="match status" value="1"/>
</dbReference>
<comment type="cofactor">
    <cofactor evidence="1 19">
        <name>FAD</name>
        <dbReference type="ChEBI" id="CHEBI:57692"/>
    </cofactor>
</comment>
<comment type="caution">
    <text evidence="21">The sequence shown here is derived from an EMBL/GenBank/DDBJ whole genome shotgun (WGS) entry which is preliminary data.</text>
</comment>
<evidence type="ECO:0000256" key="14">
    <source>
        <dbReference type="ARBA" id="ARBA00023002"/>
    </source>
</evidence>
<keyword evidence="11 19" id="KW-0521">NADP</keyword>
<dbReference type="HAMAP" id="MF_00037">
    <property type="entry name" value="MurB"/>
    <property type="match status" value="1"/>
</dbReference>
<comment type="subcellular location">
    <subcellularLocation>
        <location evidence="3 19">Cytoplasm</location>
    </subcellularLocation>
</comment>
<reference evidence="21" key="1">
    <citation type="submission" date="2020-08" db="EMBL/GenBank/DDBJ databases">
        <title>Genomic Encyclopedia of Type Strains, Phase IV (KMG-V): Genome sequencing to study the core and pangenomes of soil and plant-associated prokaryotes.</title>
        <authorList>
            <person name="Whitman W."/>
        </authorList>
    </citation>
    <scope>NUCLEOTIDE SEQUENCE [LARGE SCALE GENOMIC DNA]</scope>
    <source>
        <strain evidence="21">M8UP27</strain>
    </source>
</reference>
<evidence type="ECO:0000256" key="19">
    <source>
        <dbReference type="HAMAP-Rule" id="MF_00037"/>
    </source>
</evidence>
<evidence type="ECO:0000256" key="11">
    <source>
        <dbReference type="ARBA" id="ARBA00022857"/>
    </source>
</evidence>
<comment type="function">
    <text evidence="2 19">Cell wall formation.</text>
</comment>
<evidence type="ECO:0000256" key="16">
    <source>
        <dbReference type="ARBA" id="ARBA00023316"/>
    </source>
</evidence>
<proteinExistence type="inferred from homology"/>
<dbReference type="Gene3D" id="3.90.78.10">
    <property type="entry name" value="UDP-N-acetylenolpyruvoylglucosamine reductase, C-terminal domain"/>
    <property type="match status" value="1"/>
</dbReference>
<gene>
    <name evidence="19" type="primary">murB</name>
    <name evidence="21" type="ORF">HDF09_002600</name>
</gene>
<evidence type="ECO:0000256" key="15">
    <source>
        <dbReference type="ARBA" id="ARBA00023306"/>
    </source>
</evidence>
<evidence type="ECO:0000256" key="12">
    <source>
        <dbReference type="ARBA" id="ARBA00022960"/>
    </source>
</evidence>
<dbReference type="Pfam" id="PF01565">
    <property type="entry name" value="FAD_binding_4"/>
    <property type="match status" value="1"/>
</dbReference>
<dbReference type="NCBIfam" id="NF000755">
    <property type="entry name" value="PRK00046.1"/>
    <property type="match status" value="1"/>
</dbReference>
<comment type="catalytic activity">
    <reaction evidence="18 19">
        <text>UDP-N-acetyl-alpha-D-muramate + NADP(+) = UDP-N-acetyl-3-O-(1-carboxyvinyl)-alpha-D-glucosamine + NADPH + H(+)</text>
        <dbReference type="Rhea" id="RHEA:12248"/>
        <dbReference type="ChEBI" id="CHEBI:15378"/>
        <dbReference type="ChEBI" id="CHEBI:57783"/>
        <dbReference type="ChEBI" id="CHEBI:58349"/>
        <dbReference type="ChEBI" id="CHEBI:68483"/>
        <dbReference type="ChEBI" id="CHEBI:70757"/>
        <dbReference type="EC" id="1.3.1.98"/>
    </reaction>
</comment>
<feature type="active site" evidence="19">
    <location>
        <position position="365"/>
    </location>
</feature>
<feature type="active site" evidence="19">
    <location>
        <position position="184"/>
    </location>
</feature>
<evidence type="ECO:0000256" key="5">
    <source>
        <dbReference type="ARBA" id="ARBA00012518"/>
    </source>
</evidence>
<evidence type="ECO:0000313" key="22">
    <source>
        <dbReference type="Proteomes" id="UP000568106"/>
    </source>
</evidence>
<dbReference type="NCBIfam" id="TIGR00179">
    <property type="entry name" value="murB"/>
    <property type="match status" value="1"/>
</dbReference>
<keyword evidence="8 19" id="KW-0132">Cell division</keyword>
<evidence type="ECO:0000256" key="3">
    <source>
        <dbReference type="ARBA" id="ARBA00004496"/>
    </source>
</evidence>
<dbReference type="GO" id="GO:0008360">
    <property type="term" value="P:regulation of cell shape"/>
    <property type="evidence" value="ECO:0007669"/>
    <property type="project" value="UniProtKB-KW"/>
</dbReference>
<dbReference type="NCBIfam" id="NF010478">
    <property type="entry name" value="PRK13903.1"/>
    <property type="match status" value="1"/>
</dbReference>
<dbReference type="GO" id="GO:0005829">
    <property type="term" value="C:cytosol"/>
    <property type="evidence" value="ECO:0007669"/>
    <property type="project" value="TreeGrafter"/>
</dbReference>
<sequence length="369" mass="39397">MSNSSGRAMLYSQAVLRPMIDLREFVPLAPYTTLQIGGPARFFVEAASEAEVVEATLFARDRGLPLFVLGGGSNVLVSDAGFEGVVMRVGVPISRRELQEGESVLLEAGAGESWDDVVLYAVDRGYAGIECLAGIPGDVGGTPVQNVGAYGQEVAETIVKVRAYDLQTQSFVDLDHTACRFGYRRSLFNTEQRGRYIVTAVTYRLRPGGEAALRYADLSRYFATTLDAGEKPTLRQVYDAVRSIREQKGMLVGQGGADGRSAGSFFKNPVVPSAVVSQVALGAGCRPDEVPQYPAGDGLVKLPAAWLVERAGFHKGFAMGRAAISSRHTLALVNLGGATAAELIALRDAVVEGVEGRFGVHLEQEPVQP</sequence>
<evidence type="ECO:0000256" key="2">
    <source>
        <dbReference type="ARBA" id="ARBA00003921"/>
    </source>
</evidence>
<evidence type="ECO:0000256" key="18">
    <source>
        <dbReference type="ARBA" id="ARBA00048914"/>
    </source>
</evidence>
<dbReference type="PROSITE" id="PS51387">
    <property type="entry name" value="FAD_PCMH"/>
    <property type="match status" value="1"/>
</dbReference>
<accession>A0A7W8IIX3</accession>
<dbReference type="EMBL" id="JACHDY010000003">
    <property type="protein sequence ID" value="MBB5317914.1"/>
    <property type="molecule type" value="Genomic_DNA"/>
</dbReference>
<evidence type="ECO:0000313" key="21">
    <source>
        <dbReference type="EMBL" id="MBB5317914.1"/>
    </source>
</evidence>
<dbReference type="InterPro" id="IPR016166">
    <property type="entry name" value="FAD-bd_PCMH"/>
</dbReference>
<dbReference type="InterPro" id="IPR003170">
    <property type="entry name" value="MurB"/>
</dbReference>
<feature type="domain" description="FAD-binding PCMH-type" evidence="20">
    <location>
        <begin position="35"/>
        <end position="208"/>
    </location>
</feature>
<keyword evidence="12 19" id="KW-0133">Cell shape</keyword>
<evidence type="ECO:0000256" key="7">
    <source>
        <dbReference type="ARBA" id="ARBA00022490"/>
    </source>
</evidence>
<keyword evidence="10 19" id="KW-0274">FAD</keyword>
<dbReference type="PANTHER" id="PTHR21071">
    <property type="entry name" value="UDP-N-ACETYLENOLPYRUVOYLGLUCOSAMINE REDUCTASE"/>
    <property type="match status" value="1"/>
</dbReference>
<dbReference type="Proteomes" id="UP000568106">
    <property type="component" value="Unassembled WGS sequence"/>
</dbReference>
<evidence type="ECO:0000256" key="4">
    <source>
        <dbReference type="ARBA" id="ARBA00004752"/>
    </source>
</evidence>
<dbReference type="Gene3D" id="3.30.43.10">
    <property type="entry name" value="Uridine Diphospho-n-acetylenolpyruvylglucosamine Reductase, domain 2"/>
    <property type="match status" value="1"/>
</dbReference>
<dbReference type="InterPro" id="IPR011601">
    <property type="entry name" value="MurB_C"/>
</dbReference>
<dbReference type="Gene3D" id="3.30.465.10">
    <property type="match status" value="1"/>
</dbReference>